<accession>A0A8X7U3Y5</accession>
<protein>
    <submittedName>
        <fullName evidence="1">Uncharacterized protein</fullName>
    </submittedName>
</protein>
<comment type="caution">
    <text evidence="1">The sequence shown here is derived from an EMBL/GenBank/DDBJ whole genome shotgun (WGS) entry which is preliminary data.</text>
</comment>
<sequence length="107" mass="11812">MGRGQTWFNRSGSVISGWINRMMYSALDGGHPTFTHFPTDKRGYVVSSVRVGSKEEWTFGRFGSSRSVLLLLAPPPLLIRSTYGSLKDKDDRDIFVGDPDGGSTGRL</sequence>
<evidence type="ECO:0000313" key="2">
    <source>
        <dbReference type="Proteomes" id="UP000886595"/>
    </source>
</evidence>
<evidence type="ECO:0000313" key="1">
    <source>
        <dbReference type="EMBL" id="KAG2264344.1"/>
    </source>
</evidence>
<dbReference type="Proteomes" id="UP000886595">
    <property type="component" value="Unassembled WGS sequence"/>
</dbReference>
<dbReference type="AlphaFoldDB" id="A0A8X7U3Y5"/>
<organism evidence="1 2">
    <name type="scientific">Brassica carinata</name>
    <name type="common">Ethiopian mustard</name>
    <name type="synonym">Abyssinian cabbage</name>
    <dbReference type="NCBI Taxonomy" id="52824"/>
    <lineage>
        <taxon>Eukaryota</taxon>
        <taxon>Viridiplantae</taxon>
        <taxon>Streptophyta</taxon>
        <taxon>Embryophyta</taxon>
        <taxon>Tracheophyta</taxon>
        <taxon>Spermatophyta</taxon>
        <taxon>Magnoliopsida</taxon>
        <taxon>eudicotyledons</taxon>
        <taxon>Gunneridae</taxon>
        <taxon>Pentapetalae</taxon>
        <taxon>rosids</taxon>
        <taxon>malvids</taxon>
        <taxon>Brassicales</taxon>
        <taxon>Brassicaceae</taxon>
        <taxon>Brassiceae</taxon>
        <taxon>Brassica</taxon>
    </lineage>
</organism>
<proteinExistence type="predicted"/>
<reference evidence="1 2" key="1">
    <citation type="submission" date="2020-02" db="EMBL/GenBank/DDBJ databases">
        <authorList>
            <person name="Ma Q."/>
            <person name="Huang Y."/>
            <person name="Song X."/>
            <person name="Pei D."/>
        </authorList>
    </citation>
    <scope>NUCLEOTIDE SEQUENCE [LARGE SCALE GENOMIC DNA]</scope>
    <source>
        <strain evidence="1">Sxm20200214</strain>
        <tissue evidence="1">Leaf</tissue>
    </source>
</reference>
<gene>
    <name evidence="1" type="ORF">Bca52824_071423</name>
</gene>
<name>A0A8X7U3Y5_BRACI</name>
<dbReference type="EMBL" id="JAAMPC010000014">
    <property type="protein sequence ID" value="KAG2264344.1"/>
    <property type="molecule type" value="Genomic_DNA"/>
</dbReference>
<keyword evidence="2" id="KW-1185">Reference proteome</keyword>